<dbReference type="EMBL" id="CP023737">
    <property type="protein sequence ID" value="ATQ70100.1"/>
    <property type="molecule type" value="Genomic_DNA"/>
</dbReference>
<dbReference type="KEGG" id="mtw:CQW49_21070"/>
<sequence length="143" mass="15842">MALSDDASIERLALRVIDRSLPKAEWTHAGHFAAALWLLRNRPALTTPDEIRNLITSYNDATSTANTDAGGYHHTITLASMRAADGHLRDHAPAAPLHAVLRSLMDSPLGHPDWLLSYWRRDTLFSVAARRGWVEPDLAALPF</sequence>
<dbReference type="AlphaFoldDB" id="A0A2D2D510"/>
<protein>
    <submittedName>
        <fullName evidence="1">Uncharacterized protein</fullName>
    </submittedName>
</protein>
<organism evidence="1 2">
    <name type="scientific">Methylosinus trichosporium (strain ATCC 35070 / NCIMB 11131 / UNIQEM 75 / OB3b)</name>
    <dbReference type="NCBI Taxonomy" id="595536"/>
    <lineage>
        <taxon>Bacteria</taxon>
        <taxon>Pseudomonadati</taxon>
        <taxon>Pseudomonadota</taxon>
        <taxon>Alphaproteobacteria</taxon>
        <taxon>Hyphomicrobiales</taxon>
        <taxon>Methylocystaceae</taxon>
        <taxon>Methylosinus</taxon>
    </lineage>
</organism>
<dbReference type="RefSeq" id="WP_003614777.1">
    <property type="nucleotide sequence ID" value="NZ_ADVE02000001.1"/>
</dbReference>
<dbReference type="Proteomes" id="UP000230709">
    <property type="component" value="Chromosome"/>
</dbReference>
<gene>
    <name evidence="1" type="ORF">CQW49_21070</name>
</gene>
<evidence type="ECO:0000313" key="1">
    <source>
        <dbReference type="EMBL" id="ATQ70100.1"/>
    </source>
</evidence>
<accession>A0A2D2D510</accession>
<reference evidence="2" key="1">
    <citation type="submission" date="2017-10" db="EMBL/GenBank/DDBJ databases">
        <title>Completed PacBio SMRT sequence of Methylosinus trichosporium OB3b reveals presence of a third large plasmid.</title>
        <authorList>
            <person name="Charles T.C."/>
            <person name="Lynch M.D.J."/>
            <person name="Heil J.R."/>
            <person name="Cheng J."/>
        </authorList>
    </citation>
    <scope>NUCLEOTIDE SEQUENCE [LARGE SCALE GENOMIC DNA]</scope>
    <source>
        <strain evidence="2">OB3b</strain>
    </source>
</reference>
<evidence type="ECO:0000313" key="2">
    <source>
        <dbReference type="Proteomes" id="UP000230709"/>
    </source>
</evidence>
<keyword evidence="2" id="KW-1185">Reference proteome</keyword>
<name>A0A2D2D510_METT3</name>
<proteinExistence type="predicted"/>